<dbReference type="EMBL" id="AUWU02000008">
    <property type="protein sequence ID" value="KAH0570300.1"/>
    <property type="molecule type" value="Genomic_DNA"/>
</dbReference>
<dbReference type="PANTHER" id="PTHR45936">
    <property type="entry name" value="TRNA-DIHYDROURIDINE(20) SYNTHASE [NAD(P)+]-LIKE"/>
    <property type="match status" value="1"/>
</dbReference>
<reference evidence="9 10" key="1">
    <citation type="journal article" date="2014" name="PLoS Genet.">
        <title>The Genome of Spironucleus salmonicida Highlights a Fish Pathogen Adapted to Fluctuating Environments.</title>
        <authorList>
            <person name="Xu F."/>
            <person name="Jerlstrom-Hultqvist J."/>
            <person name="Einarsson E."/>
            <person name="Astvaldsson A."/>
            <person name="Svard S.G."/>
            <person name="Andersson J.O."/>
        </authorList>
    </citation>
    <scope>NUCLEOTIDE SEQUENCE</scope>
    <source>
        <strain evidence="10">ATCC 50377</strain>
    </source>
</reference>
<feature type="binding site" evidence="7">
    <location>
        <begin position="7"/>
        <end position="9"/>
    </location>
    <ligand>
        <name>FMN</name>
        <dbReference type="ChEBI" id="CHEBI:58210"/>
    </ligand>
</feature>
<dbReference type="OrthoDB" id="10262250at2759"/>
<dbReference type="EMBL" id="KI545985">
    <property type="protein sequence ID" value="EST48454.1"/>
    <property type="molecule type" value="Genomic_DNA"/>
</dbReference>
<protein>
    <recommendedName>
        <fullName evidence="5">tRNA-dihydrouridine synthase</fullName>
        <ecNumber evidence="5">1.3.1.-</ecNumber>
    </recommendedName>
</protein>
<reference evidence="10" key="2">
    <citation type="submission" date="2020-12" db="EMBL/GenBank/DDBJ databases">
        <title>New Spironucleus salmonicida genome in near-complete chromosomes.</title>
        <authorList>
            <person name="Xu F."/>
            <person name="Kurt Z."/>
            <person name="Jimenez-Gonzalez A."/>
            <person name="Astvaldsson A."/>
            <person name="Andersson J.O."/>
            <person name="Svard S.G."/>
        </authorList>
    </citation>
    <scope>NUCLEOTIDE SEQUENCE</scope>
    <source>
        <strain evidence="10">ATCC 50377</strain>
    </source>
</reference>
<accession>V6M519</accession>
<evidence type="ECO:0000256" key="2">
    <source>
        <dbReference type="ARBA" id="ARBA00022643"/>
    </source>
</evidence>
<evidence type="ECO:0000256" key="1">
    <source>
        <dbReference type="ARBA" id="ARBA00022630"/>
    </source>
</evidence>
<evidence type="ECO:0000256" key="4">
    <source>
        <dbReference type="ARBA" id="ARBA00023002"/>
    </source>
</evidence>
<feature type="binding site" evidence="7">
    <location>
        <begin position="232"/>
        <end position="233"/>
    </location>
    <ligand>
        <name>FMN</name>
        <dbReference type="ChEBI" id="CHEBI:58210"/>
    </ligand>
</feature>
<dbReference type="PIRSF" id="PIRSF006621">
    <property type="entry name" value="Dus"/>
    <property type="match status" value="1"/>
</dbReference>
<evidence type="ECO:0000256" key="7">
    <source>
        <dbReference type="PIRSR" id="PIRSR006621-2"/>
    </source>
</evidence>
<evidence type="ECO:0000313" key="11">
    <source>
        <dbReference type="Proteomes" id="UP000018208"/>
    </source>
</evidence>
<evidence type="ECO:0000256" key="5">
    <source>
        <dbReference type="PIRNR" id="PIRNR006621"/>
    </source>
</evidence>
<dbReference type="Proteomes" id="UP000018208">
    <property type="component" value="Unassembled WGS sequence"/>
</dbReference>
<gene>
    <name evidence="9" type="ORF">SS50377_11403</name>
    <name evidence="10" type="ORF">SS50377_28275</name>
</gene>
<dbReference type="AlphaFoldDB" id="V6M519"/>
<dbReference type="SUPFAM" id="SSF51395">
    <property type="entry name" value="FMN-linked oxidoreductases"/>
    <property type="match status" value="1"/>
</dbReference>
<dbReference type="InterPro" id="IPR052582">
    <property type="entry name" value="tRNA-DUS-like"/>
</dbReference>
<evidence type="ECO:0000259" key="8">
    <source>
        <dbReference type="Pfam" id="PF01207"/>
    </source>
</evidence>
<evidence type="ECO:0000313" key="9">
    <source>
        <dbReference type="EMBL" id="EST48454.1"/>
    </source>
</evidence>
<feature type="binding site" evidence="7">
    <location>
        <position position="139"/>
    </location>
    <ligand>
        <name>FMN</name>
        <dbReference type="ChEBI" id="CHEBI:58210"/>
    </ligand>
</feature>
<dbReference type="GO" id="GO:0005737">
    <property type="term" value="C:cytoplasm"/>
    <property type="evidence" value="ECO:0007669"/>
    <property type="project" value="TreeGrafter"/>
</dbReference>
<sequence>MALILAPMVRGSFPAMRTYCLQNEADYVYTDVIMAKALIQSEKRETDHCIEFTRTNQKVLLIVKQEKSKTIIQLAGTDFDDLNAAALLVKDYCLRVDLNLGCAKHFTSQCGAGGVLGTQGTLAADLLKKLSTNAPWSVKTRLRDTFEEALQHILDLLNANVQFIAIHCRKFNEDREKTRARWDEFFDIYEALNQEQRKKIIFNGGLINENDYFRLKTVFEKKQLPLTPVLLARGAIRDPEIFRKIKLNQISSTVHSYRIYQEIGIISKHNNYKFCDYKACVMFSLKWIRDLSQGMGEGVRDKAINAIQEIAHHKSYDQIIEFLKHNIENGKLDEK</sequence>
<dbReference type="InterPro" id="IPR013785">
    <property type="entry name" value="Aldolase_TIM"/>
</dbReference>
<comment type="function">
    <text evidence="5">Catalyzes the synthesis of dihydrouridine, a modified base found in the D-loop of most tRNAs.</text>
</comment>
<dbReference type="VEuPathDB" id="GiardiaDB:SS50377_28275"/>
<keyword evidence="3 5" id="KW-0819">tRNA processing</keyword>
<feature type="binding site" evidence="7">
    <location>
        <begin position="203"/>
        <end position="205"/>
    </location>
    <ligand>
        <name>FMN</name>
        <dbReference type="ChEBI" id="CHEBI:58210"/>
    </ligand>
</feature>
<feature type="domain" description="DUS-like FMN-binding" evidence="8">
    <location>
        <begin position="4"/>
        <end position="271"/>
    </location>
</feature>
<dbReference type="InterPro" id="IPR001269">
    <property type="entry name" value="DUS_fam"/>
</dbReference>
<keyword evidence="2 5" id="KW-0288">FMN</keyword>
<organism evidence="9">
    <name type="scientific">Spironucleus salmonicida</name>
    <dbReference type="NCBI Taxonomy" id="348837"/>
    <lineage>
        <taxon>Eukaryota</taxon>
        <taxon>Metamonada</taxon>
        <taxon>Diplomonadida</taxon>
        <taxon>Hexamitidae</taxon>
        <taxon>Hexamitinae</taxon>
        <taxon>Spironucleus</taxon>
    </lineage>
</organism>
<keyword evidence="1 5" id="KW-0285">Flavoprotein</keyword>
<dbReference type="InterPro" id="IPR035587">
    <property type="entry name" value="DUS-like_FMN-bd"/>
</dbReference>
<proteinExistence type="inferred from homology"/>
<dbReference type="Pfam" id="PF01207">
    <property type="entry name" value="Dus"/>
    <property type="match status" value="1"/>
</dbReference>
<evidence type="ECO:0000313" key="10">
    <source>
        <dbReference type="EMBL" id="KAH0570300.1"/>
    </source>
</evidence>
<name>V6M519_9EUKA</name>
<keyword evidence="11" id="KW-1185">Reference proteome</keyword>
<evidence type="ECO:0000256" key="3">
    <source>
        <dbReference type="ARBA" id="ARBA00022694"/>
    </source>
</evidence>
<keyword evidence="7" id="KW-0547">Nucleotide-binding</keyword>
<keyword evidence="4 5" id="KW-0560">Oxidoreductase</keyword>
<dbReference type="Gene3D" id="3.20.20.70">
    <property type="entry name" value="Aldolase class I"/>
    <property type="match status" value="1"/>
</dbReference>
<dbReference type="CDD" id="cd02801">
    <property type="entry name" value="DUS_like_FMN"/>
    <property type="match status" value="1"/>
</dbReference>
<comment type="similarity">
    <text evidence="5">Belongs to the dus family.</text>
</comment>
<comment type="cofactor">
    <cofactor evidence="5 7">
        <name>FMN</name>
        <dbReference type="ChEBI" id="CHEBI:58210"/>
    </cofactor>
</comment>
<feature type="active site" description="Proton donor" evidence="6">
    <location>
        <position position="102"/>
    </location>
</feature>
<feature type="binding site" evidence="7">
    <location>
        <position position="73"/>
    </location>
    <ligand>
        <name>FMN</name>
        <dbReference type="ChEBI" id="CHEBI:58210"/>
    </ligand>
</feature>
<dbReference type="EC" id="1.3.1.-" evidence="5"/>
<dbReference type="GO" id="GO:0017150">
    <property type="term" value="F:tRNA dihydrouridine synthase activity"/>
    <property type="evidence" value="ECO:0007669"/>
    <property type="project" value="InterPro"/>
</dbReference>
<dbReference type="GO" id="GO:0050660">
    <property type="term" value="F:flavin adenine dinucleotide binding"/>
    <property type="evidence" value="ECO:0007669"/>
    <property type="project" value="InterPro"/>
</dbReference>
<evidence type="ECO:0000256" key="6">
    <source>
        <dbReference type="PIRSR" id="PIRSR006621-1"/>
    </source>
</evidence>
<dbReference type="PANTHER" id="PTHR45936:SF1">
    <property type="entry name" value="TRNA-DIHYDROURIDINE(20) SYNTHASE [NAD(P)+]-LIKE"/>
    <property type="match status" value="1"/>
</dbReference>
<feature type="binding site" evidence="7">
    <location>
        <position position="167"/>
    </location>
    <ligand>
        <name>FMN</name>
        <dbReference type="ChEBI" id="CHEBI:58210"/>
    </ligand>
</feature>